<evidence type="ECO:0000313" key="1">
    <source>
        <dbReference type="EnsemblMetazoa" id="GPPI036431-PA"/>
    </source>
</evidence>
<protein>
    <submittedName>
        <fullName evidence="1">Uncharacterized protein</fullName>
    </submittedName>
</protein>
<organism evidence="1 2">
    <name type="scientific">Glossina palpalis gambiensis</name>
    <dbReference type="NCBI Taxonomy" id="67801"/>
    <lineage>
        <taxon>Eukaryota</taxon>
        <taxon>Metazoa</taxon>
        <taxon>Ecdysozoa</taxon>
        <taxon>Arthropoda</taxon>
        <taxon>Hexapoda</taxon>
        <taxon>Insecta</taxon>
        <taxon>Pterygota</taxon>
        <taxon>Neoptera</taxon>
        <taxon>Endopterygota</taxon>
        <taxon>Diptera</taxon>
        <taxon>Brachycera</taxon>
        <taxon>Muscomorpha</taxon>
        <taxon>Hippoboscoidea</taxon>
        <taxon>Glossinidae</taxon>
        <taxon>Glossina</taxon>
    </lineage>
</organism>
<dbReference type="Proteomes" id="UP000092460">
    <property type="component" value="Unassembled WGS sequence"/>
</dbReference>
<dbReference type="VEuPathDB" id="VectorBase:GPPI036431"/>
<reference evidence="1" key="2">
    <citation type="submission" date="2020-05" db="UniProtKB">
        <authorList>
            <consortium name="EnsemblMetazoa"/>
        </authorList>
    </citation>
    <scope>IDENTIFICATION</scope>
    <source>
        <strain evidence="1">IAEA</strain>
    </source>
</reference>
<dbReference type="EMBL" id="JXJN01017946">
    <property type="status" value="NOT_ANNOTATED_CDS"/>
    <property type="molecule type" value="Genomic_DNA"/>
</dbReference>
<proteinExistence type="predicted"/>
<dbReference type="AlphaFoldDB" id="A0A1B0BPH0"/>
<name>A0A1B0BPH0_9MUSC</name>
<evidence type="ECO:0000313" key="2">
    <source>
        <dbReference type="Proteomes" id="UP000092460"/>
    </source>
</evidence>
<dbReference type="EnsemblMetazoa" id="GPPI036431-RA">
    <property type="protein sequence ID" value="GPPI036431-PA"/>
    <property type="gene ID" value="GPPI036431"/>
</dbReference>
<accession>A0A1B0BPH0</accession>
<dbReference type="SMART" id="SM00675">
    <property type="entry name" value="DM11"/>
    <property type="match status" value="1"/>
</dbReference>
<sequence length="361" mass="41319">MNIWLKDIGVHRKTKQGRLFENSAIVGGRNIIGPGFIFQQDDYPKHSSKQVKYLFALIVTRIKLCSARHLIELKPANVFKSPNAKNFVMCVELRIYILATIARAAIAKSDNCNKNFRLIIVLSQGQQPTPNIRGSRTFPSQACIQLLKSLMQLWPRCFTVFSQDLRGSNTMNLDRLVLIITNLLAANVQTALYRFVAENDDYLTKCVDQPEVGTIDDFFDLSGLEVFFDDEGLHVNGSYVAVWDVKSTDRVALYAELRQLVRNSWQPTPFSMQVFNLCEAMMDVNSLVYQFWTKNLFPEDRQCLAKGVRYREIAHSVQMEFEALVNIEGRYKVVTRVSKNTGLEPRVICTEFRGEILKVKN</sequence>
<reference evidence="2" key="1">
    <citation type="submission" date="2015-01" db="EMBL/GenBank/DDBJ databases">
        <authorList>
            <person name="Aksoy S."/>
            <person name="Warren W."/>
            <person name="Wilson R.K."/>
        </authorList>
    </citation>
    <scope>NUCLEOTIDE SEQUENCE [LARGE SCALE GENOMIC DNA]</scope>
    <source>
        <strain evidence="2">IAEA</strain>
    </source>
</reference>
<keyword evidence="2" id="KW-1185">Reference proteome</keyword>
<dbReference type="InterPro" id="IPR006601">
    <property type="entry name" value="Uncharacterised_DM11_DROME"/>
</dbReference>